<dbReference type="PANTHER" id="PTHR39673:SF5">
    <property type="entry name" value="TUNGSTEN-CONTAINING FORMYLMETHANOFURAN DEHYDROGENASE 2 SUBUNIT C"/>
    <property type="match status" value="1"/>
</dbReference>
<dbReference type="GeneID" id="71965604"/>
<dbReference type="Pfam" id="PF01493">
    <property type="entry name" value="GXGXG"/>
    <property type="match status" value="1"/>
</dbReference>
<evidence type="ECO:0000313" key="5">
    <source>
        <dbReference type="Proteomes" id="UP000831817"/>
    </source>
</evidence>
<dbReference type="PANTHER" id="PTHR39673">
    <property type="entry name" value="TUNGSTEN FORMYLMETHANOFURAN DEHYDROGENASE, SUBUNIT C (FWDC)"/>
    <property type="match status" value="1"/>
</dbReference>
<dbReference type="InterPro" id="IPR002489">
    <property type="entry name" value="Glu_synth_asu_C"/>
</dbReference>
<reference evidence="4 5" key="1">
    <citation type="submission" date="2022-04" db="EMBL/GenBank/DDBJ databases">
        <title>Complete genome of Methanothermobacter tenebrarum strain RMAS.</title>
        <authorList>
            <person name="Nakamura K."/>
            <person name="Oshima K."/>
            <person name="Hattori M."/>
            <person name="Kamagata Y."/>
            <person name="Takamizawa K."/>
        </authorList>
    </citation>
    <scope>NUCLEOTIDE SEQUENCE [LARGE SCALE GENOMIC DNA]</scope>
    <source>
        <strain evidence="4 5">RMAS</strain>
    </source>
</reference>
<protein>
    <submittedName>
        <fullName evidence="4">Tributyrin esterase</fullName>
    </submittedName>
</protein>
<dbReference type="Proteomes" id="UP000831817">
    <property type="component" value="Chromosome"/>
</dbReference>
<evidence type="ECO:0000259" key="3">
    <source>
        <dbReference type="Pfam" id="PF01493"/>
    </source>
</evidence>
<dbReference type="RefSeq" id="WP_248564039.1">
    <property type="nucleotide sequence ID" value="NZ_AP025698.1"/>
</dbReference>
<feature type="domain" description="Glutamate synthase alpha subunit C-terminal" evidence="3">
    <location>
        <begin position="49"/>
        <end position="183"/>
    </location>
</feature>
<keyword evidence="5" id="KW-1185">Reference proteome</keyword>
<dbReference type="InterPro" id="IPR036485">
    <property type="entry name" value="Glu_synth_asu_C_sf"/>
</dbReference>
<dbReference type="InterPro" id="IPR012061">
    <property type="entry name" value="Glu_synth_lsu_3"/>
</dbReference>
<organism evidence="4 5">
    <name type="scientific">Methanothermobacter tenebrarum</name>
    <dbReference type="NCBI Taxonomy" id="680118"/>
    <lineage>
        <taxon>Archaea</taxon>
        <taxon>Methanobacteriati</taxon>
        <taxon>Methanobacteriota</taxon>
        <taxon>Methanomada group</taxon>
        <taxon>Methanobacteria</taxon>
        <taxon>Methanobacteriales</taxon>
        <taxon>Methanobacteriaceae</taxon>
        <taxon>Methanothermobacter</taxon>
    </lineage>
</organism>
<proteinExistence type="predicted"/>
<dbReference type="PIRSF" id="PIRSF006519">
    <property type="entry name" value="GOGAT_dom3"/>
    <property type="match status" value="1"/>
</dbReference>
<keyword evidence="1" id="KW-0484">Methanogenesis</keyword>
<accession>A0ABN6PE08</accession>
<dbReference type="SUPFAM" id="SSF69336">
    <property type="entry name" value="Alpha subunit of glutamate synthase, C-terminal domain"/>
    <property type="match status" value="1"/>
</dbReference>
<dbReference type="CDD" id="cd00504">
    <property type="entry name" value="GXGXG"/>
    <property type="match status" value="1"/>
</dbReference>
<keyword evidence="2" id="KW-0560">Oxidoreductase</keyword>
<dbReference type="EMBL" id="AP025698">
    <property type="protein sequence ID" value="BDH79703.1"/>
    <property type="molecule type" value="Genomic_DNA"/>
</dbReference>
<evidence type="ECO:0000256" key="1">
    <source>
        <dbReference type="ARBA" id="ARBA00022994"/>
    </source>
</evidence>
<evidence type="ECO:0000256" key="2">
    <source>
        <dbReference type="ARBA" id="ARBA00023002"/>
    </source>
</evidence>
<gene>
    <name evidence="4" type="ORF">MTTB_10820</name>
</gene>
<sequence>MKKELVISGDDLSTRKINKMIKEGLKDNTKKFIIENDKKLDSLVVGIREEAEFILKGEFGDFIGALNDGAHIKIIGNTGRYIGDNMTSGEIIVEGSAKDGVGFGTYNGTIVVHGDAGNGVGQLNKGGTIIIDGDIKDLAGLYMLSGDIIVTGDAGKDTGDWIIGGNIYIAGDFETGTNAKVSQLEKEDTLKLSKLFYNYGIEAQVEEFKKIHHKKLRPFYG</sequence>
<name>A0ABN6PE08_9EURY</name>
<evidence type="ECO:0000313" key="4">
    <source>
        <dbReference type="EMBL" id="BDH79703.1"/>
    </source>
</evidence>
<dbReference type="Gene3D" id="2.160.20.60">
    <property type="entry name" value="Glutamate synthase, alpha subunit, C-terminal domain"/>
    <property type="match status" value="1"/>
</dbReference>